<dbReference type="OMA" id="DTFEDIC"/>
<feature type="region of interest" description="Disordered" evidence="1">
    <location>
        <begin position="1"/>
        <end position="117"/>
    </location>
</feature>
<keyword evidence="3" id="KW-1185">Reference proteome</keyword>
<dbReference type="Proteomes" id="UP000268350">
    <property type="component" value="Unassembled WGS sequence"/>
</dbReference>
<sequence>MAEQVATQSTDEFEPLDYVAQPNGSLQTHQDAEGEKSSLPAVPSEMTGHIPTSEEILQMAKNVEPGRLDLDRPGPTSSYKRPTTHYKRPTTPYKRPTTPKHSTQPKPAQPDVPPEVEQVNALQNKLPETSQQLVPYSQKLPKEQTRAVAVASEEEEQVLNVEEQRQPADIGDVQPKPQDEAECQQWLQQTSQILTSQYKSLLREDRYQVGIGFEDEIEKESTLQENGSQRSHPSMLDTFEDICEETTSEHRDPQAKTLRSKWVERFGEGSRRNLCRKLDTKLPTARSQLLLRFNIMSQRKRKTLETLTFRIELKYSRHFCTLHLNQTIDLKSAASKLQRFGSLYKNHIDVLQKYQNHHQYSELCRISWLWPNGTLTTINGCHEDKRDLIDVQEKLLAPILNVPHFKAAPGHNAQYLRLRSTANFGFNIDLKKFGERYVLSTHTCRDYVSSQYVYYVTSEIPGVVAKLHDHGHVYVYAMTIQEADNLLIGLYRLICNHRIIE</sequence>
<organism evidence="2 3">
    <name type="scientific">Drosophila guanche</name>
    <name type="common">Fruit fly</name>
    <dbReference type="NCBI Taxonomy" id="7266"/>
    <lineage>
        <taxon>Eukaryota</taxon>
        <taxon>Metazoa</taxon>
        <taxon>Ecdysozoa</taxon>
        <taxon>Arthropoda</taxon>
        <taxon>Hexapoda</taxon>
        <taxon>Insecta</taxon>
        <taxon>Pterygota</taxon>
        <taxon>Neoptera</taxon>
        <taxon>Endopterygota</taxon>
        <taxon>Diptera</taxon>
        <taxon>Brachycera</taxon>
        <taxon>Muscomorpha</taxon>
        <taxon>Ephydroidea</taxon>
        <taxon>Drosophilidae</taxon>
        <taxon>Drosophila</taxon>
        <taxon>Sophophora</taxon>
    </lineage>
</organism>
<gene>
    <name evidence="2" type="ORF">DGUA_6G020806</name>
</gene>
<accession>A0A3B0K6W6</accession>
<evidence type="ECO:0000313" key="3">
    <source>
        <dbReference type="Proteomes" id="UP000268350"/>
    </source>
</evidence>
<dbReference type="EMBL" id="OUUW01000036">
    <property type="protein sequence ID" value="SPP89854.1"/>
    <property type="molecule type" value="Genomic_DNA"/>
</dbReference>
<feature type="region of interest" description="Disordered" evidence="1">
    <location>
        <begin position="155"/>
        <end position="176"/>
    </location>
</feature>
<evidence type="ECO:0000256" key="1">
    <source>
        <dbReference type="SAM" id="MobiDB-lite"/>
    </source>
</evidence>
<feature type="compositionally biased region" description="Low complexity" evidence="1">
    <location>
        <begin position="89"/>
        <end position="100"/>
    </location>
</feature>
<evidence type="ECO:0000313" key="2">
    <source>
        <dbReference type="EMBL" id="SPP89854.1"/>
    </source>
</evidence>
<protein>
    <submittedName>
        <fullName evidence="2">Uncharacterized protein</fullName>
    </submittedName>
</protein>
<reference evidence="3" key="1">
    <citation type="submission" date="2018-01" db="EMBL/GenBank/DDBJ databases">
        <authorList>
            <person name="Alioto T."/>
            <person name="Alioto T."/>
        </authorList>
    </citation>
    <scope>NUCLEOTIDE SEQUENCE [LARGE SCALE GENOMIC DNA]</scope>
</reference>
<proteinExistence type="predicted"/>
<dbReference type="AlphaFoldDB" id="A0A3B0K6W6"/>
<dbReference type="OrthoDB" id="7883760at2759"/>
<name>A0A3B0K6W6_DROGU</name>
<feature type="compositionally biased region" description="Polar residues" evidence="1">
    <location>
        <begin position="1"/>
        <end position="10"/>
    </location>
</feature>